<dbReference type="SUPFAM" id="SSF56194">
    <property type="entry name" value="Uridine diphospho-N-Acetylenolpyruvylglucosamine reductase, MurB, C-terminal domain"/>
    <property type="match status" value="1"/>
</dbReference>
<dbReference type="InterPro" id="IPR006094">
    <property type="entry name" value="Oxid_FAD_bind_N"/>
</dbReference>
<feature type="active site" description="Proton donor" evidence="17">
    <location>
        <position position="250"/>
    </location>
</feature>
<dbReference type="Gene3D" id="3.30.465.10">
    <property type="match status" value="1"/>
</dbReference>
<dbReference type="EC" id="1.3.1.98" evidence="17"/>
<evidence type="ECO:0000256" key="6">
    <source>
        <dbReference type="ARBA" id="ARBA00022490"/>
    </source>
</evidence>
<evidence type="ECO:0000256" key="14">
    <source>
        <dbReference type="ARBA" id="ARBA00023306"/>
    </source>
</evidence>
<dbReference type="KEGG" id="ccj:UL81_01215"/>
<dbReference type="Pfam" id="PF02873">
    <property type="entry name" value="MurB_C"/>
    <property type="match status" value="1"/>
</dbReference>
<feature type="active site" evidence="17">
    <location>
        <position position="367"/>
    </location>
</feature>
<dbReference type="GO" id="GO:0071949">
    <property type="term" value="F:FAD binding"/>
    <property type="evidence" value="ECO:0007669"/>
    <property type="project" value="InterPro"/>
</dbReference>
<dbReference type="NCBIfam" id="TIGR00179">
    <property type="entry name" value="murB"/>
    <property type="match status" value="1"/>
</dbReference>
<evidence type="ECO:0000256" key="17">
    <source>
        <dbReference type="HAMAP-Rule" id="MF_00037"/>
    </source>
</evidence>
<dbReference type="Proteomes" id="UP000033566">
    <property type="component" value="Chromosome"/>
</dbReference>
<dbReference type="Pfam" id="PF01565">
    <property type="entry name" value="FAD_binding_4"/>
    <property type="match status" value="1"/>
</dbReference>
<dbReference type="Gene3D" id="3.30.43.10">
    <property type="entry name" value="Uridine Diphospho-n-acetylenolpyruvylglucosamine Reductase, domain 2"/>
    <property type="match status" value="1"/>
</dbReference>
<comment type="cofactor">
    <cofactor evidence="1 17">
        <name>FAD</name>
        <dbReference type="ChEBI" id="CHEBI:57692"/>
    </cofactor>
</comment>
<keyword evidence="9 17" id="KW-0274">FAD</keyword>
<evidence type="ECO:0000256" key="13">
    <source>
        <dbReference type="ARBA" id="ARBA00023002"/>
    </source>
</evidence>
<evidence type="ECO:0000256" key="9">
    <source>
        <dbReference type="ARBA" id="ARBA00022827"/>
    </source>
</evidence>
<dbReference type="HAMAP" id="MF_00037">
    <property type="entry name" value="MurB"/>
    <property type="match status" value="1"/>
</dbReference>
<keyword evidence="14 17" id="KW-0131">Cell cycle</keyword>
<dbReference type="PROSITE" id="PS51387">
    <property type="entry name" value="FAD_PCMH"/>
    <property type="match status" value="1"/>
</dbReference>
<dbReference type="PANTHER" id="PTHR21071">
    <property type="entry name" value="UDP-N-ACETYLENOLPYRUVOYLGLUCOSAMINE REDUCTASE"/>
    <property type="match status" value="1"/>
</dbReference>
<comment type="catalytic activity">
    <reaction evidence="16 17">
        <text>UDP-N-acetyl-alpha-D-muramate + NADP(+) = UDP-N-acetyl-3-O-(1-carboxyvinyl)-alpha-D-glucosamine + NADPH + H(+)</text>
        <dbReference type="Rhea" id="RHEA:12248"/>
        <dbReference type="ChEBI" id="CHEBI:15378"/>
        <dbReference type="ChEBI" id="CHEBI:57783"/>
        <dbReference type="ChEBI" id="CHEBI:58349"/>
        <dbReference type="ChEBI" id="CHEBI:68483"/>
        <dbReference type="ChEBI" id="CHEBI:70757"/>
        <dbReference type="EC" id="1.3.1.98"/>
    </reaction>
</comment>
<evidence type="ECO:0000256" key="5">
    <source>
        <dbReference type="ARBA" id="ARBA00010485"/>
    </source>
</evidence>
<comment type="subcellular location">
    <subcellularLocation>
        <location evidence="3 17">Cytoplasm</location>
    </subcellularLocation>
</comment>
<feature type="domain" description="FAD-binding PCMH-type" evidence="19">
    <location>
        <begin position="32"/>
        <end position="212"/>
    </location>
</feature>
<dbReference type="NCBIfam" id="NF010478">
    <property type="entry name" value="PRK13903.1"/>
    <property type="match status" value="1"/>
</dbReference>
<dbReference type="UniPathway" id="UPA00219"/>
<dbReference type="SUPFAM" id="SSF56176">
    <property type="entry name" value="FAD-binding/transporter-associated domain-like"/>
    <property type="match status" value="1"/>
</dbReference>
<evidence type="ECO:0000256" key="7">
    <source>
        <dbReference type="ARBA" id="ARBA00022618"/>
    </source>
</evidence>
<keyword evidence="12 17" id="KW-0573">Peptidoglycan synthesis</keyword>
<name>A0A0F6QWQ6_9CORY</name>
<dbReference type="AlphaFoldDB" id="A0A0F6QWQ6"/>
<evidence type="ECO:0000256" key="16">
    <source>
        <dbReference type="ARBA" id="ARBA00048914"/>
    </source>
</evidence>
<dbReference type="OrthoDB" id="9804753at2"/>
<keyword evidence="10 17" id="KW-0521">NADP</keyword>
<evidence type="ECO:0000256" key="11">
    <source>
        <dbReference type="ARBA" id="ARBA00022960"/>
    </source>
</evidence>
<organism evidence="20 21">
    <name type="scientific">Corynebacterium camporealensis</name>
    <dbReference type="NCBI Taxonomy" id="161896"/>
    <lineage>
        <taxon>Bacteria</taxon>
        <taxon>Bacillati</taxon>
        <taxon>Actinomycetota</taxon>
        <taxon>Actinomycetes</taxon>
        <taxon>Mycobacteriales</taxon>
        <taxon>Corynebacteriaceae</taxon>
        <taxon>Corynebacterium</taxon>
    </lineage>
</organism>
<evidence type="ECO:0000256" key="12">
    <source>
        <dbReference type="ARBA" id="ARBA00022984"/>
    </source>
</evidence>
<proteinExistence type="inferred from homology"/>
<dbReference type="GO" id="GO:0008762">
    <property type="term" value="F:UDP-N-acetylmuramate dehydrogenase activity"/>
    <property type="evidence" value="ECO:0007669"/>
    <property type="project" value="UniProtKB-UniRule"/>
</dbReference>
<keyword evidence="21" id="KW-1185">Reference proteome</keyword>
<evidence type="ECO:0000256" key="2">
    <source>
        <dbReference type="ARBA" id="ARBA00003921"/>
    </source>
</evidence>
<dbReference type="GO" id="GO:0005829">
    <property type="term" value="C:cytosol"/>
    <property type="evidence" value="ECO:0007669"/>
    <property type="project" value="TreeGrafter"/>
</dbReference>
<keyword evidence="13 17" id="KW-0560">Oxidoreductase</keyword>
<dbReference type="InterPro" id="IPR016169">
    <property type="entry name" value="FAD-bd_PCMH_sub2"/>
</dbReference>
<keyword evidence="15 17" id="KW-0961">Cell wall biogenesis/degradation</keyword>
<accession>A0A0F6QWQ6</accession>
<keyword evidence="11 17" id="KW-0133">Cell shape</keyword>
<evidence type="ECO:0000256" key="1">
    <source>
        <dbReference type="ARBA" id="ARBA00001974"/>
    </source>
</evidence>
<keyword evidence="7 17" id="KW-0132">Cell division</keyword>
<dbReference type="PATRIC" id="fig|161896.4.peg.238"/>
<evidence type="ECO:0000256" key="8">
    <source>
        <dbReference type="ARBA" id="ARBA00022630"/>
    </source>
</evidence>
<dbReference type="GO" id="GO:0071555">
    <property type="term" value="P:cell wall organization"/>
    <property type="evidence" value="ECO:0007669"/>
    <property type="project" value="UniProtKB-KW"/>
</dbReference>
<feature type="active site" evidence="17">
    <location>
        <position position="177"/>
    </location>
</feature>
<gene>
    <name evidence="17 20" type="primary">murB</name>
    <name evidence="20" type="ORF">UL81_01215</name>
</gene>
<dbReference type="GO" id="GO:0009252">
    <property type="term" value="P:peptidoglycan biosynthetic process"/>
    <property type="evidence" value="ECO:0007669"/>
    <property type="project" value="UniProtKB-UniRule"/>
</dbReference>
<dbReference type="InterPro" id="IPR036318">
    <property type="entry name" value="FAD-bd_PCMH-like_sf"/>
</dbReference>
<dbReference type="RefSeq" id="WP_046453162.1">
    <property type="nucleotide sequence ID" value="NZ_CP011311.1"/>
</dbReference>
<dbReference type="InterPro" id="IPR036635">
    <property type="entry name" value="MurB_C_sf"/>
</dbReference>
<dbReference type="Gene3D" id="3.90.78.10">
    <property type="entry name" value="UDP-N-acetylenolpyruvoylglucosamine reductase, C-terminal domain"/>
    <property type="match status" value="1"/>
</dbReference>
<comment type="pathway">
    <text evidence="4 17">Cell wall biogenesis; peptidoglycan biosynthesis.</text>
</comment>
<reference evidence="20 21" key="1">
    <citation type="journal article" date="2015" name="Genome Announc.">
        <title>Complete Genome Sequence of Corynebacterium camporealensis DSM 44610, Isolated from the Milk of a Manchega Sheep with Subclinical Mastitis.</title>
        <authorList>
            <person name="Ruckert C."/>
            <person name="Albersmeier A."/>
            <person name="Winkler A."/>
            <person name="Tauch A."/>
        </authorList>
    </citation>
    <scope>NUCLEOTIDE SEQUENCE [LARGE SCALE GENOMIC DNA]</scope>
    <source>
        <strain evidence="20 21">DSM 44610</strain>
    </source>
</reference>
<feature type="region of interest" description="Disordered" evidence="18">
    <location>
        <begin position="272"/>
        <end position="299"/>
    </location>
</feature>
<protein>
    <recommendedName>
        <fullName evidence="17">UDP-N-acetylenolpyruvoylglucosamine reductase</fullName>
        <ecNumber evidence="17">1.3.1.98</ecNumber>
    </recommendedName>
    <alternativeName>
        <fullName evidence="17">UDP-N-acetylmuramate dehydrogenase</fullName>
    </alternativeName>
</protein>
<evidence type="ECO:0000259" key="19">
    <source>
        <dbReference type="PROSITE" id="PS51387"/>
    </source>
</evidence>
<dbReference type="GO" id="GO:0051301">
    <property type="term" value="P:cell division"/>
    <property type="evidence" value="ECO:0007669"/>
    <property type="project" value="UniProtKB-KW"/>
</dbReference>
<evidence type="ECO:0000256" key="15">
    <source>
        <dbReference type="ARBA" id="ARBA00023316"/>
    </source>
</evidence>
<evidence type="ECO:0000313" key="20">
    <source>
        <dbReference type="EMBL" id="AKE38228.1"/>
    </source>
</evidence>
<keyword evidence="8 17" id="KW-0285">Flavoprotein</keyword>
<evidence type="ECO:0000256" key="3">
    <source>
        <dbReference type="ARBA" id="ARBA00004496"/>
    </source>
</evidence>
<dbReference type="InterPro" id="IPR016166">
    <property type="entry name" value="FAD-bd_PCMH"/>
</dbReference>
<evidence type="ECO:0000256" key="18">
    <source>
        <dbReference type="SAM" id="MobiDB-lite"/>
    </source>
</evidence>
<comment type="function">
    <text evidence="2 17">Cell wall formation.</text>
</comment>
<keyword evidence="6 17" id="KW-0963">Cytoplasm</keyword>
<dbReference type="EMBL" id="CP011311">
    <property type="protein sequence ID" value="AKE38228.1"/>
    <property type="molecule type" value="Genomic_DNA"/>
</dbReference>
<evidence type="ECO:0000256" key="10">
    <source>
        <dbReference type="ARBA" id="ARBA00022857"/>
    </source>
</evidence>
<evidence type="ECO:0000313" key="21">
    <source>
        <dbReference type="Proteomes" id="UP000033566"/>
    </source>
</evidence>
<dbReference type="InterPro" id="IPR011601">
    <property type="entry name" value="MurB_C"/>
</dbReference>
<evidence type="ECO:0000256" key="4">
    <source>
        <dbReference type="ARBA" id="ARBA00004752"/>
    </source>
</evidence>
<dbReference type="InterPro" id="IPR003170">
    <property type="entry name" value="MurB"/>
</dbReference>
<dbReference type="InterPro" id="IPR016167">
    <property type="entry name" value="FAD-bd_PCMH_sub1"/>
</dbReference>
<dbReference type="GO" id="GO:0008360">
    <property type="term" value="P:regulation of cell shape"/>
    <property type="evidence" value="ECO:0007669"/>
    <property type="project" value="UniProtKB-KW"/>
</dbReference>
<dbReference type="PANTHER" id="PTHR21071:SF4">
    <property type="entry name" value="UDP-N-ACETYLENOLPYRUVOYLGLUCOSAMINE REDUCTASE"/>
    <property type="match status" value="1"/>
</dbReference>
<dbReference type="HOGENOM" id="CLU_035304_0_1_11"/>
<comment type="similarity">
    <text evidence="5 17">Belongs to the MurB family.</text>
</comment>
<sequence>MLDKFLTQKLAAINGVDLDTETTFADLTTLRVGGTPALTVRCTLADAAVDALRILDEAQVRQVVIGGGSNLVVAEGDVDVVAVVLEFADVSIDEDSGILRAEAGANWDDVVAQSVKKNLGGIECLSGIPGTVGAVPVQNVGAYGAEISDVLQRVRLYHRHTGVVSWEDASDLDLAYRYSNLKFTGRAVVLEVELKLTTDGLSTPLRFGQLTQTPGEQRPVAEVRDEVLALRRGKGMVLDPEDHDTWSAGSFFTNPIVTSDIADAIQDKVRSERGDADADRMPRHPVHAHDDIKNPDGEPTEKLSAAWLIERAGFAKGYRGKGPATLSTKHTLALTNRGNATANDIVALARDIRDGVAQAFNVELVPEPVWIDLEF</sequence>